<dbReference type="PROSITE" id="PS50011">
    <property type="entry name" value="PROTEIN_KINASE_DOM"/>
    <property type="match status" value="1"/>
</dbReference>
<dbReference type="PANTHER" id="PTHR47989">
    <property type="entry name" value="OS01G0750732 PROTEIN"/>
    <property type="match status" value="1"/>
</dbReference>
<keyword evidence="6 9" id="KW-0067">ATP-binding</keyword>
<evidence type="ECO:0000256" key="5">
    <source>
        <dbReference type="ARBA" id="ARBA00022777"/>
    </source>
</evidence>
<dbReference type="InterPro" id="IPR001245">
    <property type="entry name" value="Ser-Thr/Tyr_kinase_cat_dom"/>
</dbReference>
<dbReference type="Pfam" id="PF07714">
    <property type="entry name" value="PK_Tyr_Ser-Thr"/>
    <property type="match status" value="1"/>
</dbReference>
<protein>
    <recommendedName>
        <fullName evidence="1">non-specific serine/threonine protein kinase</fullName>
        <ecNumber evidence="1">2.7.11.1</ecNumber>
    </recommendedName>
</protein>
<feature type="transmembrane region" description="Helical" evidence="10">
    <location>
        <begin position="12"/>
        <end position="30"/>
    </location>
</feature>
<dbReference type="EMBL" id="JBBNAF010000011">
    <property type="protein sequence ID" value="KAK9098608.1"/>
    <property type="molecule type" value="Genomic_DNA"/>
</dbReference>
<organism evidence="12 13">
    <name type="scientific">Stephania yunnanensis</name>
    <dbReference type="NCBI Taxonomy" id="152371"/>
    <lineage>
        <taxon>Eukaryota</taxon>
        <taxon>Viridiplantae</taxon>
        <taxon>Streptophyta</taxon>
        <taxon>Embryophyta</taxon>
        <taxon>Tracheophyta</taxon>
        <taxon>Spermatophyta</taxon>
        <taxon>Magnoliopsida</taxon>
        <taxon>Ranunculales</taxon>
        <taxon>Menispermaceae</taxon>
        <taxon>Menispermoideae</taxon>
        <taxon>Cissampelideae</taxon>
        <taxon>Stephania</taxon>
    </lineage>
</organism>
<dbReference type="InterPro" id="IPR000719">
    <property type="entry name" value="Prot_kinase_dom"/>
</dbReference>
<feature type="domain" description="Protein kinase" evidence="11">
    <location>
        <begin position="248"/>
        <end position="522"/>
    </location>
</feature>
<evidence type="ECO:0000256" key="10">
    <source>
        <dbReference type="SAM" id="Phobius"/>
    </source>
</evidence>
<keyword evidence="4 9" id="KW-0547">Nucleotide-binding</keyword>
<evidence type="ECO:0000256" key="7">
    <source>
        <dbReference type="ARBA" id="ARBA00047899"/>
    </source>
</evidence>
<comment type="catalytic activity">
    <reaction evidence="7">
        <text>L-threonyl-[protein] + ATP = O-phospho-L-threonyl-[protein] + ADP + H(+)</text>
        <dbReference type="Rhea" id="RHEA:46608"/>
        <dbReference type="Rhea" id="RHEA-COMP:11060"/>
        <dbReference type="Rhea" id="RHEA-COMP:11605"/>
        <dbReference type="ChEBI" id="CHEBI:15378"/>
        <dbReference type="ChEBI" id="CHEBI:30013"/>
        <dbReference type="ChEBI" id="CHEBI:30616"/>
        <dbReference type="ChEBI" id="CHEBI:61977"/>
        <dbReference type="ChEBI" id="CHEBI:456216"/>
        <dbReference type="EC" id="2.7.11.1"/>
    </reaction>
</comment>
<name>A0AAP0HRG4_9MAGN</name>
<dbReference type="Gene3D" id="1.10.510.10">
    <property type="entry name" value="Transferase(Phosphotransferase) domain 1"/>
    <property type="match status" value="1"/>
</dbReference>
<comment type="caution">
    <text evidence="12">The sequence shown here is derived from an EMBL/GenBank/DDBJ whole genome shotgun (WGS) entry which is preliminary data.</text>
</comment>
<dbReference type="Proteomes" id="UP001420932">
    <property type="component" value="Unassembled WGS sequence"/>
</dbReference>
<gene>
    <name evidence="12" type="ORF">Syun_025653</name>
</gene>
<dbReference type="SUPFAM" id="SSF56112">
    <property type="entry name" value="Protein kinase-like (PK-like)"/>
    <property type="match status" value="1"/>
</dbReference>
<dbReference type="Gene3D" id="3.30.200.20">
    <property type="entry name" value="Phosphorylase Kinase, domain 1"/>
    <property type="match status" value="1"/>
</dbReference>
<keyword evidence="10" id="KW-1133">Transmembrane helix</keyword>
<evidence type="ECO:0000256" key="3">
    <source>
        <dbReference type="ARBA" id="ARBA00022679"/>
    </source>
</evidence>
<dbReference type="EC" id="2.7.11.1" evidence="1"/>
<feature type="binding site" evidence="9">
    <location>
        <position position="280"/>
    </location>
    <ligand>
        <name>ATP</name>
        <dbReference type="ChEBI" id="CHEBI:30616"/>
    </ligand>
</feature>
<dbReference type="InterPro" id="IPR017441">
    <property type="entry name" value="Protein_kinase_ATP_BS"/>
</dbReference>
<dbReference type="InterPro" id="IPR008271">
    <property type="entry name" value="Ser/Thr_kinase_AS"/>
</dbReference>
<sequence>MKFWCTDGLRLGLLVVLLGLSMVIHLPNIFVTGEATWSRVCGADNITFLSSLDRELFYVNGNLVDKASFCKALKYCGLKGCASNSNYEELKRFGENYCGLELTSGVVNLPQRTARKFMLASENSHRLIQVGQSTEENHNVHSLPSGKIVAMAVPGMLLCCALLCPCVRSRRKENAQTVSAKEISSMDSIPSLEVNSTFEKVLGSPVRLLGSPLRVPPSPSRFAMSPRISRLGSVHLSMSQVVKATNNFAPSARVGEGGFGTVYKAQLQDGQIVAMKRAKKEHFNSLQSEFSSEVELLSKIEHRNLVKLLGFVDKGSERIIITEFVPNGTLREHLDGQHGKVLDFSQRLEITIDIAHGLTYLHLYAERPIIHRDVKSSNILLTESCRAKVADFGFARVGPTDTEQTHISTKVKGTAGYLDPEYLRTYQLTTKSDVYSFGILMIEILTGRRPVELKRSAHERVTVRWAFKNYNEGNIKGLLDPSMNESLGEEILSKMFSLAFQCAAPTRSDRPNMKEVGEHLWGIRMDYRRSGRRQ</sequence>
<keyword evidence="2" id="KW-0723">Serine/threonine-protein kinase</keyword>
<evidence type="ECO:0000259" key="11">
    <source>
        <dbReference type="PROSITE" id="PS50011"/>
    </source>
</evidence>
<dbReference type="InterPro" id="IPR011009">
    <property type="entry name" value="Kinase-like_dom_sf"/>
</dbReference>
<keyword evidence="3" id="KW-0808">Transferase</keyword>
<dbReference type="FunFam" id="3.30.200.20:FF:000340">
    <property type="entry name" value="Calmodulin-binding receptor-like cytoplasmic kinase 3"/>
    <property type="match status" value="1"/>
</dbReference>
<accession>A0AAP0HRG4</accession>
<dbReference type="CDD" id="cd14066">
    <property type="entry name" value="STKc_IRAK"/>
    <property type="match status" value="1"/>
</dbReference>
<dbReference type="PROSITE" id="PS00108">
    <property type="entry name" value="PROTEIN_KINASE_ST"/>
    <property type="match status" value="1"/>
</dbReference>
<dbReference type="PROSITE" id="PS00107">
    <property type="entry name" value="PROTEIN_KINASE_ATP"/>
    <property type="match status" value="1"/>
</dbReference>
<dbReference type="GO" id="GO:0005524">
    <property type="term" value="F:ATP binding"/>
    <property type="evidence" value="ECO:0007669"/>
    <property type="project" value="UniProtKB-UniRule"/>
</dbReference>
<dbReference type="FunFam" id="1.10.510.10:FF:000300">
    <property type="entry name" value="Calmodulin-binding receptor-like cytoplasmic kinase 3"/>
    <property type="match status" value="1"/>
</dbReference>
<evidence type="ECO:0000256" key="4">
    <source>
        <dbReference type="ARBA" id="ARBA00022741"/>
    </source>
</evidence>
<keyword evidence="10" id="KW-0472">Membrane</keyword>
<keyword evidence="5" id="KW-0418">Kinase</keyword>
<evidence type="ECO:0000313" key="12">
    <source>
        <dbReference type="EMBL" id="KAK9098608.1"/>
    </source>
</evidence>
<dbReference type="GO" id="GO:0004674">
    <property type="term" value="F:protein serine/threonine kinase activity"/>
    <property type="evidence" value="ECO:0007669"/>
    <property type="project" value="UniProtKB-KW"/>
</dbReference>
<reference evidence="12 13" key="1">
    <citation type="submission" date="2024-01" db="EMBL/GenBank/DDBJ databases">
        <title>Genome assemblies of Stephania.</title>
        <authorList>
            <person name="Yang L."/>
        </authorList>
    </citation>
    <scope>NUCLEOTIDE SEQUENCE [LARGE SCALE GENOMIC DNA]</scope>
    <source>
        <strain evidence="12">YNDBR</strain>
        <tissue evidence="12">Leaf</tissue>
    </source>
</reference>
<dbReference type="AlphaFoldDB" id="A0AAP0HRG4"/>
<evidence type="ECO:0000256" key="9">
    <source>
        <dbReference type="PROSITE-ProRule" id="PRU10141"/>
    </source>
</evidence>
<evidence type="ECO:0000256" key="1">
    <source>
        <dbReference type="ARBA" id="ARBA00012513"/>
    </source>
</evidence>
<proteinExistence type="predicted"/>
<evidence type="ECO:0000256" key="6">
    <source>
        <dbReference type="ARBA" id="ARBA00022840"/>
    </source>
</evidence>
<keyword evidence="13" id="KW-1185">Reference proteome</keyword>
<keyword evidence="10" id="KW-0812">Transmembrane</keyword>
<dbReference type="SMART" id="SM00220">
    <property type="entry name" value="S_TKc"/>
    <property type="match status" value="1"/>
</dbReference>
<evidence type="ECO:0000256" key="2">
    <source>
        <dbReference type="ARBA" id="ARBA00022527"/>
    </source>
</evidence>
<comment type="catalytic activity">
    <reaction evidence="8">
        <text>L-seryl-[protein] + ATP = O-phospho-L-seryl-[protein] + ADP + H(+)</text>
        <dbReference type="Rhea" id="RHEA:17989"/>
        <dbReference type="Rhea" id="RHEA-COMP:9863"/>
        <dbReference type="Rhea" id="RHEA-COMP:11604"/>
        <dbReference type="ChEBI" id="CHEBI:15378"/>
        <dbReference type="ChEBI" id="CHEBI:29999"/>
        <dbReference type="ChEBI" id="CHEBI:30616"/>
        <dbReference type="ChEBI" id="CHEBI:83421"/>
        <dbReference type="ChEBI" id="CHEBI:456216"/>
        <dbReference type="EC" id="2.7.11.1"/>
    </reaction>
</comment>
<evidence type="ECO:0000313" key="13">
    <source>
        <dbReference type="Proteomes" id="UP001420932"/>
    </source>
</evidence>
<evidence type="ECO:0000256" key="8">
    <source>
        <dbReference type="ARBA" id="ARBA00048679"/>
    </source>
</evidence>
<dbReference type="PANTHER" id="PTHR47989:SF71">
    <property type="entry name" value="PROTEIN KINASE DOMAIN-CONTAINING PROTEIN"/>
    <property type="match status" value="1"/>
</dbReference>